<feature type="chain" id="PRO_5038899257" description="Outer membrane protein beta-barrel domain-containing protein" evidence="1">
    <location>
        <begin position="22"/>
        <end position="169"/>
    </location>
</feature>
<evidence type="ECO:0000313" key="3">
    <source>
        <dbReference type="Proteomes" id="UP000823615"/>
    </source>
</evidence>
<reference evidence="2" key="1">
    <citation type="submission" date="2020-10" db="EMBL/GenBank/DDBJ databases">
        <authorList>
            <person name="Gilroy R."/>
        </authorList>
    </citation>
    <scope>NUCLEOTIDE SEQUENCE</scope>
    <source>
        <strain evidence="2">7293</strain>
    </source>
</reference>
<sequence length="169" mass="17977">MKKKVLVLLVVAILAVAPAMAASTRGSSSDGSFGIGLNLGTNTGIGMKFGMGKFDILANVGLANFNIGANGFNMAGDVAVSYEVYDIQIKGPHHMPVTVGLGATMGFRFADQFGFDLSIVVPVGLEYQIPDLPLSFYLRLAPGIRLFENSNFNINFGFAAYIGALWVFE</sequence>
<evidence type="ECO:0008006" key="4">
    <source>
        <dbReference type="Google" id="ProtNLM"/>
    </source>
</evidence>
<accession>A0A9D9H5X5</accession>
<evidence type="ECO:0000256" key="1">
    <source>
        <dbReference type="SAM" id="SignalP"/>
    </source>
</evidence>
<dbReference type="AlphaFoldDB" id="A0A9D9H5X5"/>
<feature type="signal peptide" evidence="1">
    <location>
        <begin position="1"/>
        <end position="21"/>
    </location>
</feature>
<protein>
    <recommendedName>
        <fullName evidence="4">Outer membrane protein beta-barrel domain-containing protein</fullName>
    </recommendedName>
</protein>
<dbReference type="EMBL" id="JADIMT010000065">
    <property type="protein sequence ID" value="MBO8436357.1"/>
    <property type="molecule type" value="Genomic_DNA"/>
</dbReference>
<proteinExistence type="predicted"/>
<organism evidence="2 3">
    <name type="scientific">Candidatus Ornithospirochaeta stercoripullorum</name>
    <dbReference type="NCBI Taxonomy" id="2840899"/>
    <lineage>
        <taxon>Bacteria</taxon>
        <taxon>Pseudomonadati</taxon>
        <taxon>Spirochaetota</taxon>
        <taxon>Spirochaetia</taxon>
        <taxon>Spirochaetales</taxon>
        <taxon>Spirochaetaceae</taxon>
        <taxon>Spirochaetaceae incertae sedis</taxon>
        <taxon>Candidatus Ornithospirochaeta</taxon>
    </lineage>
</organism>
<evidence type="ECO:0000313" key="2">
    <source>
        <dbReference type="EMBL" id="MBO8436357.1"/>
    </source>
</evidence>
<dbReference type="Proteomes" id="UP000823615">
    <property type="component" value="Unassembled WGS sequence"/>
</dbReference>
<gene>
    <name evidence="2" type="ORF">IAA97_05215</name>
</gene>
<reference evidence="2" key="2">
    <citation type="journal article" date="2021" name="PeerJ">
        <title>Extensive microbial diversity within the chicken gut microbiome revealed by metagenomics and culture.</title>
        <authorList>
            <person name="Gilroy R."/>
            <person name="Ravi A."/>
            <person name="Getino M."/>
            <person name="Pursley I."/>
            <person name="Horton D.L."/>
            <person name="Alikhan N.F."/>
            <person name="Baker D."/>
            <person name="Gharbi K."/>
            <person name="Hall N."/>
            <person name="Watson M."/>
            <person name="Adriaenssens E.M."/>
            <person name="Foster-Nyarko E."/>
            <person name="Jarju S."/>
            <person name="Secka A."/>
            <person name="Antonio M."/>
            <person name="Oren A."/>
            <person name="Chaudhuri R.R."/>
            <person name="La Ragione R."/>
            <person name="Hildebrand F."/>
            <person name="Pallen M.J."/>
        </authorList>
    </citation>
    <scope>NUCLEOTIDE SEQUENCE</scope>
    <source>
        <strain evidence="2">7293</strain>
    </source>
</reference>
<name>A0A9D9H5X5_9SPIO</name>
<keyword evidence="1" id="KW-0732">Signal</keyword>
<comment type="caution">
    <text evidence="2">The sequence shown here is derived from an EMBL/GenBank/DDBJ whole genome shotgun (WGS) entry which is preliminary data.</text>
</comment>